<keyword evidence="4 8" id="KW-0812">Transmembrane</keyword>
<evidence type="ECO:0000313" key="11">
    <source>
        <dbReference type="Proteomes" id="UP000664303"/>
    </source>
</evidence>
<reference evidence="10" key="1">
    <citation type="submission" date="2021-02" db="EMBL/GenBank/DDBJ databases">
        <title>PHA producing bacteria isolated from coastal sediment in Guangdong, Shenzhen.</title>
        <authorList>
            <person name="Zheng W."/>
            <person name="Yu S."/>
            <person name="Huang Y."/>
        </authorList>
    </citation>
    <scope>NUCLEOTIDE SEQUENCE</scope>
    <source>
        <strain evidence="10">TN14-10</strain>
    </source>
</reference>
<organism evidence="10 11">
    <name type="scientific">Parahaliea mediterranea</name>
    <dbReference type="NCBI Taxonomy" id="651086"/>
    <lineage>
        <taxon>Bacteria</taxon>
        <taxon>Pseudomonadati</taxon>
        <taxon>Pseudomonadota</taxon>
        <taxon>Gammaproteobacteria</taxon>
        <taxon>Cellvibrionales</taxon>
        <taxon>Halieaceae</taxon>
        <taxon>Parahaliea</taxon>
    </lineage>
</organism>
<dbReference type="EMBL" id="JAFKCZ010000001">
    <property type="protein sequence ID" value="MBN7795371.1"/>
    <property type="molecule type" value="Genomic_DNA"/>
</dbReference>
<name>A0A939DCG6_9GAMM</name>
<dbReference type="RefSeq" id="WP_206558797.1">
    <property type="nucleotide sequence ID" value="NZ_JAFKCZ010000001.1"/>
</dbReference>
<comment type="function">
    <text evidence="8">Essential cell division protein. May link together the upstream cell division proteins, which are predominantly cytoplasmic, with the downstream cell division proteins, which are predominantly periplasmic.</text>
</comment>
<evidence type="ECO:0000256" key="3">
    <source>
        <dbReference type="ARBA" id="ARBA00022618"/>
    </source>
</evidence>
<comment type="subcellular location">
    <subcellularLocation>
        <location evidence="8">Cell inner membrane</location>
        <topology evidence="8">Single-pass type II membrane protein</topology>
    </subcellularLocation>
    <subcellularLocation>
        <location evidence="1">Cell membrane</location>
        <topology evidence="1">Single-pass type II membrane protein</topology>
    </subcellularLocation>
    <text evidence="8">Localizes to the division septum where it forms a ring structure.</text>
</comment>
<keyword evidence="11" id="KW-1185">Reference proteome</keyword>
<sequence>MAAQRPILAGDSARRGRVALLPLMMAVVLSAFGVIHSSHACRELYAELQRLEADQWYLQEDYSRLLLEQSAWASHYRVEKVATGELGMHSPIVEELKVVAP</sequence>
<dbReference type="Proteomes" id="UP000664303">
    <property type="component" value="Unassembled WGS sequence"/>
</dbReference>
<evidence type="ECO:0000256" key="7">
    <source>
        <dbReference type="ARBA" id="ARBA00023306"/>
    </source>
</evidence>
<comment type="similarity">
    <text evidence="8">Belongs to the FtsL family.</text>
</comment>
<evidence type="ECO:0000256" key="9">
    <source>
        <dbReference type="NCBIfam" id="TIGR02209"/>
    </source>
</evidence>
<keyword evidence="6 8" id="KW-0472">Membrane</keyword>
<accession>A0A939DCG6</accession>
<evidence type="ECO:0000256" key="1">
    <source>
        <dbReference type="ARBA" id="ARBA00004401"/>
    </source>
</evidence>
<dbReference type="GO" id="GO:0005886">
    <property type="term" value="C:plasma membrane"/>
    <property type="evidence" value="ECO:0007669"/>
    <property type="project" value="UniProtKB-SubCell"/>
</dbReference>
<dbReference type="GO" id="GO:0043093">
    <property type="term" value="P:FtsZ-dependent cytokinesis"/>
    <property type="evidence" value="ECO:0007669"/>
    <property type="project" value="UniProtKB-UniRule"/>
</dbReference>
<protein>
    <recommendedName>
        <fullName evidence="8 9">Cell division protein FtsL</fullName>
    </recommendedName>
</protein>
<dbReference type="Pfam" id="PF04999">
    <property type="entry name" value="FtsL"/>
    <property type="match status" value="1"/>
</dbReference>
<dbReference type="NCBIfam" id="TIGR02209">
    <property type="entry name" value="ftsL_broad"/>
    <property type="match status" value="1"/>
</dbReference>
<keyword evidence="8" id="KW-0997">Cell inner membrane</keyword>
<comment type="caution">
    <text evidence="10">The sequence shown here is derived from an EMBL/GenBank/DDBJ whole genome shotgun (WGS) entry which is preliminary data.</text>
</comment>
<keyword evidence="7 8" id="KW-0131">Cell cycle</keyword>
<evidence type="ECO:0000256" key="2">
    <source>
        <dbReference type="ARBA" id="ARBA00022475"/>
    </source>
</evidence>
<comment type="subunit">
    <text evidence="8">Part of a complex composed of FtsB, FtsL and FtsQ.</text>
</comment>
<dbReference type="PANTHER" id="PTHR37479:SF1">
    <property type="entry name" value="CELL DIVISION PROTEIN FTSL"/>
    <property type="match status" value="1"/>
</dbReference>
<evidence type="ECO:0000256" key="6">
    <source>
        <dbReference type="ARBA" id="ARBA00023136"/>
    </source>
</evidence>
<dbReference type="AlphaFoldDB" id="A0A939DCG6"/>
<evidence type="ECO:0000256" key="5">
    <source>
        <dbReference type="ARBA" id="ARBA00022989"/>
    </source>
</evidence>
<evidence type="ECO:0000313" key="10">
    <source>
        <dbReference type="EMBL" id="MBN7795371.1"/>
    </source>
</evidence>
<dbReference type="HAMAP" id="MF_00910">
    <property type="entry name" value="FtsL"/>
    <property type="match status" value="1"/>
</dbReference>
<keyword evidence="3 8" id="KW-0132">Cell division</keyword>
<keyword evidence="2 8" id="KW-1003">Cell membrane</keyword>
<keyword evidence="5 8" id="KW-1133">Transmembrane helix</keyword>
<evidence type="ECO:0000256" key="4">
    <source>
        <dbReference type="ARBA" id="ARBA00022692"/>
    </source>
</evidence>
<evidence type="ECO:0000256" key="8">
    <source>
        <dbReference type="HAMAP-Rule" id="MF_00910"/>
    </source>
</evidence>
<gene>
    <name evidence="8 10" type="primary">ftsL</name>
    <name evidence="10" type="ORF">JYP50_02140</name>
</gene>
<dbReference type="PANTHER" id="PTHR37479">
    <property type="entry name" value="CELL DIVISION PROTEIN FTSL"/>
    <property type="match status" value="1"/>
</dbReference>
<dbReference type="InterPro" id="IPR011922">
    <property type="entry name" value="Cell_div_FtsL"/>
</dbReference>
<proteinExistence type="inferred from homology"/>
<dbReference type="GO" id="GO:0032153">
    <property type="term" value="C:cell division site"/>
    <property type="evidence" value="ECO:0007669"/>
    <property type="project" value="UniProtKB-UniRule"/>
</dbReference>